<dbReference type="RefSeq" id="WP_149957650.1">
    <property type="nucleotide sequence ID" value="NZ_BKDJ01000015.1"/>
</dbReference>
<evidence type="ECO:0000313" key="3">
    <source>
        <dbReference type="Proteomes" id="UP000325307"/>
    </source>
</evidence>
<comment type="caution">
    <text evidence="2">The sequence shown here is derived from an EMBL/GenBank/DDBJ whole genome shotgun (WGS) entry which is preliminary data.</text>
</comment>
<evidence type="ECO:0000256" key="1">
    <source>
        <dbReference type="SAM" id="MobiDB-lite"/>
    </source>
</evidence>
<name>A0A5A7NVB2_9MICC</name>
<organism evidence="2 3">
    <name type="scientific">Zafaria cholistanensis</name>
    <dbReference type="NCBI Taxonomy" id="1682741"/>
    <lineage>
        <taxon>Bacteria</taxon>
        <taxon>Bacillati</taxon>
        <taxon>Actinomycetota</taxon>
        <taxon>Actinomycetes</taxon>
        <taxon>Micrococcales</taxon>
        <taxon>Micrococcaceae</taxon>
        <taxon>Zafaria</taxon>
    </lineage>
</organism>
<dbReference type="Proteomes" id="UP000325307">
    <property type="component" value="Unassembled WGS sequence"/>
</dbReference>
<accession>A0A5A7NVB2</accession>
<sequence length="461" mass="50086">MKEPATQKTATTKPTTTPSAKKSAARKSAARKSAARKSWTLLVLLLCVSCAAPGIADAGSPCVVERADMPQGWRPSAEQEKKLAERPWTESEAREAAFSIRTGLREMLDFYARKPSAVEDIWEDSVASLVEVTYSSANTAELDAAASDGARRNLSRLIQPYLKRTPKSVECGEYGEILPLAVYAGSRYEDNDARTARMVKLSNAAAKRCGSLEAATGIDHGPVIAGEKPATDEEVFDLVIWSLLFIEGQLVPGLEMPPGATELPARLWEFLRTYPLPDASTYPGGAHNEDFIENAYLATHIAYIPTGNHRFPLYVQDSTALYQFHRANFYAVLEMGELDLVAEFVDSLRQYGCTPANDRQVLDGTRYLLDLFHAGGDSWMAYREPGEEDAEVESYDFIHKAWTAVLGVRERTIEPALPGTYGGIVRSWLPAPGPSAANPPGTGPSAAGAYPPGRAQAGQSP</sequence>
<dbReference type="OrthoDB" id="9429354at2"/>
<dbReference type="EMBL" id="BKDJ01000015">
    <property type="protein sequence ID" value="GER24057.1"/>
    <property type="molecule type" value="Genomic_DNA"/>
</dbReference>
<proteinExistence type="predicted"/>
<gene>
    <name evidence="2" type="ORF">NCCP1664_25520</name>
</gene>
<feature type="compositionally biased region" description="Low complexity" evidence="1">
    <location>
        <begin position="434"/>
        <end position="455"/>
    </location>
</feature>
<feature type="compositionally biased region" description="Low complexity" evidence="1">
    <location>
        <begin position="1"/>
        <end position="22"/>
    </location>
</feature>
<feature type="region of interest" description="Disordered" evidence="1">
    <location>
        <begin position="429"/>
        <end position="461"/>
    </location>
</feature>
<protein>
    <submittedName>
        <fullName evidence="2">Uncharacterized protein</fullName>
    </submittedName>
</protein>
<dbReference type="AlphaFoldDB" id="A0A5A7NVB2"/>
<evidence type="ECO:0000313" key="2">
    <source>
        <dbReference type="EMBL" id="GER24057.1"/>
    </source>
</evidence>
<feature type="region of interest" description="Disordered" evidence="1">
    <location>
        <begin position="1"/>
        <end position="29"/>
    </location>
</feature>
<keyword evidence="3" id="KW-1185">Reference proteome</keyword>
<reference evidence="2 3" key="1">
    <citation type="submission" date="2019-09" db="EMBL/GenBank/DDBJ databases">
        <title>Arthrobacter zafarii sp. nov., a moderately thermotolerant and halotolerant actinobacterium isolated from Cholistan desert soil of Pakistan.</title>
        <authorList>
            <person name="Amin A."/>
            <person name="Ahmed I."/>
            <person name="Khalid N."/>
            <person name="Schumann P."/>
            <person name="Busse H.J."/>
            <person name="Khan I.U."/>
            <person name="Li S."/>
            <person name="Li W.J."/>
        </authorList>
    </citation>
    <scope>NUCLEOTIDE SEQUENCE [LARGE SCALE GENOMIC DNA]</scope>
    <source>
        <strain evidence="2 3">NCCP-1664</strain>
    </source>
</reference>